<reference evidence="2" key="1">
    <citation type="submission" date="2009-11" db="EMBL/GenBank/DDBJ databases">
        <authorList>
            <consortium name="The Broad Institute Genome Sequencing Platform"/>
            <person name="Ward D."/>
            <person name="Feldgarden M."/>
            <person name="Earl A."/>
            <person name="Young S.K."/>
            <person name="Zeng Q."/>
            <person name="Koehrsen M."/>
            <person name="Alvarado L."/>
            <person name="Berlin A."/>
            <person name="Bochicchio J."/>
            <person name="Borenstein D."/>
            <person name="Chapman S.B."/>
            <person name="Chen Z."/>
            <person name="Engels R."/>
            <person name="Freedman E."/>
            <person name="Gellesch M."/>
            <person name="Goldberg J."/>
            <person name="Griggs A."/>
            <person name="Gujja S."/>
            <person name="Heilman E."/>
            <person name="Heiman D."/>
            <person name="Hepburn T."/>
            <person name="Howarth C."/>
            <person name="Jen D."/>
            <person name="Larson L."/>
            <person name="Lewis B."/>
            <person name="Mehta T."/>
            <person name="Park D."/>
            <person name="Pearson M."/>
            <person name="Roberts A."/>
            <person name="Saif S."/>
            <person name="Shea T."/>
            <person name="Shenoy N."/>
            <person name="Sisk P."/>
            <person name="Stolte C."/>
            <person name="Sykes S."/>
            <person name="Thomson T."/>
            <person name="Walk T."/>
            <person name="White J."/>
            <person name="Yandava C."/>
            <person name="Izard J."/>
            <person name="Baranova O.V."/>
            <person name="Blanton J.M."/>
            <person name="Tanner A.C."/>
            <person name="Dewhirst F.E."/>
            <person name="Haas B."/>
            <person name="Nusbaum C."/>
            <person name="Birren B."/>
        </authorList>
    </citation>
    <scope>NUCLEOTIDE SEQUENCE [LARGE SCALE GENOMIC DNA]</scope>
    <source>
        <strain evidence="2">1-1 BBBD Race 1</strain>
    </source>
</reference>
<sequence>WSEIHQKRSLQVLWNHCILPSSLKSLHFCFSIPPSVNNESSKSAIRRSQPQTLTQTQGNQPTQQPAGENNTGQRRNAGRQPGSQGYSHEDSTALVEIVKGILPLGSNEWQKVHELYSDYAARNGRTPRDCEPLKMKFKALAT</sequence>
<dbReference type="EnsemblFungi" id="PTTG_27759-t43_1">
    <property type="protein sequence ID" value="PTTG_27759-t43_1-p1"/>
    <property type="gene ID" value="PTTG_27759"/>
</dbReference>
<feature type="compositionally biased region" description="Polar residues" evidence="1">
    <location>
        <begin position="36"/>
        <end position="48"/>
    </location>
</feature>
<organism evidence="2">
    <name type="scientific">Puccinia triticina (isolate 1-1 / race 1 (BBBD))</name>
    <name type="common">Brown leaf rust fungus</name>
    <dbReference type="NCBI Taxonomy" id="630390"/>
    <lineage>
        <taxon>Eukaryota</taxon>
        <taxon>Fungi</taxon>
        <taxon>Dikarya</taxon>
        <taxon>Basidiomycota</taxon>
        <taxon>Pucciniomycotina</taxon>
        <taxon>Pucciniomycetes</taxon>
        <taxon>Pucciniales</taxon>
        <taxon>Pucciniaceae</taxon>
        <taxon>Puccinia</taxon>
    </lineage>
</organism>
<feature type="region of interest" description="Disordered" evidence="1">
    <location>
        <begin position="36"/>
        <end position="90"/>
    </location>
</feature>
<protein>
    <submittedName>
        <fullName evidence="2 3">Uncharacterized protein</fullName>
    </submittedName>
</protein>
<dbReference type="AlphaFoldDB" id="A0A180GH78"/>
<feature type="non-terminal residue" evidence="2">
    <location>
        <position position="1"/>
    </location>
</feature>
<accession>A0A180GH78</accession>
<evidence type="ECO:0000313" key="3">
    <source>
        <dbReference type="EnsemblFungi" id="PTTG_27759-t43_1-p1"/>
    </source>
</evidence>
<dbReference type="PANTHER" id="PTHR34409:SF1">
    <property type="entry name" value="MYB-LIKE DOMAIN-CONTAINING PROTEIN"/>
    <property type="match status" value="1"/>
</dbReference>
<keyword evidence="4" id="KW-1185">Reference proteome</keyword>
<dbReference type="Proteomes" id="UP000005240">
    <property type="component" value="Unassembled WGS sequence"/>
</dbReference>
<dbReference type="EMBL" id="ADAS02000070">
    <property type="protein sequence ID" value="OAV92035.1"/>
    <property type="molecule type" value="Genomic_DNA"/>
</dbReference>
<evidence type="ECO:0000256" key="1">
    <source>
        <dbReference type="SAM" id="MobiDB-lite"/>
    </source>
</evidence>
<dbReference type="STRING" id="630390.A0A180GH78"/>
<evidence type="ECO:0000313" key="4">
    <source>
        <dbReference type="Proteomes" id="UP000005240"/>
    </source>
</evidence>
<evidence type="ECO:0000313" key="2">
    <source>
        <dbReference type="EMBL" id="OAV92035.1"/>
    </source>
</evidence>
<feature type="compositionally biased region" description="Low complexity" evidence="1">
    <location>
        <begin position="49"/>
        <end position="65"/>
    </location>
</feature>
<dbReference type="VEuPathDB" id="FungiDB:PTTG_27759"/>
<dbReference type="OrthoDB" id="2499380at2759"/>
<reference evidence="3" key="4">
    <citation type="submission" date="2025-05" db="UniProtKB">
        <authorList>
            <consortium name="EnsemblFungi"/>
        </authorList>
    </citation>
    <scope>IDENTIFICATION</scope>
    <source>
        <strain evidence="3">isolate 1-1 / race 1 (BBBD)</strain>
    </source>
</reference>
<proteinExistence type="predicted"/>
<feature type="non-terminal residue" evidence="2">
    <location>
        <position position="142"/>
    </location>
</feature>
<gene>
    <name evidence="2" type="ORF">PTTG_27759</name>
</gene>
<reference evidence="2" key="2">
    <citation type="submission" date="2016-05" db="EMBL/GenBank/DDBJ databases">
        <title>Comparative analysis highlights variable genome content of wheat rusts and divergence of the mating loci.</title>
        <authorList>
            <person name="Cuomo C.A."/>
            <person name="Bakkeren G."/>
            <person name="Szabo L."/>
            <person name="Khalil H."/>
            <person name="Joly D."/>
            <person name="Goldberg J."/>
            <person name="Young S."/>
            <person name="Zeng Q."/>
            <person name="Fellers J."/>
        </authorList>
    </citation>
    <scope>NUCLEOTIDE SEQUENCE [LARGE SCALE GENOMIC DNA]</scope>
    <source>
        <strain evidence="2">1-1 BBBD Race 1</strain>
    </source>
</reference>
<name>A0A180GH78_PUCT1</name>
<reference evidence="3 4" key="3">
    <citation type="journal article" date="2017" name="G3 (Bethesda)">
        <title>Comparative analysis highlights variable genome content of wheat rusts and divergence of the mating loci.</title>
        <authorList>
            <person name="Cuomo C.A."/>
            <person name="Bakkeren G."/>
            <person name="Khalil H.B."/>
            <person name="Panwar V."/>
            <person name="Joly D."/>
            <person name="Linning R."/>
            <person name="Sakthikumar S."/>
            <person name="Song X."/>
            <person name="Adiconis X."/>
            <person name="Fan L."/>
            <person name="Goldberg J.M."/>
            <person name="Levin J.Z."/>
            <person name="Young S."/>
            <person name="Zeng Q."/>
            <person name="Anikster Y."/>
            <person name="Bruce M."/>
            <person name="Wang M."/>
            <person name="Yin C."/>
            <person name="McCallum B."/>
            <person name="Szabo L.J."/>
            <person name="Hulbert S."/>
            <person name="Chen X."/>
            <person name="Fellers J.P."/>
        </authorList>
    </citation>
    <scope>NUCLEOTIDE SEQUENCE</scope>
    <source>
        <strain evidence="3">isolate 1-1 / race 1 (BBBD)</strain>
        <strain evidence="4">Isolate 1-1 / race 1 (BBBD)</strain>
    </source>
</reference>
<dbReference type="PANTHER" id="PTHR34409">
    <property type="entry name" value="SET DOMAIN-CONTAINING PROTEIN"/>
    <property type="match status" value="1"/>
</dbReference>